<dbReference type="EMBL" id="JACTNZ010000009">
    <property type="protein sequence ID" value="KAG5533938.1"/>
    <property type="molecule type" value="Genomic_DNA"/>
</dbReference>
<reference evidence="2" key="1">
    <citation type="submission" date="2020-08" db="EMBL/GenBank/DDBJ databases">
        <title>Plant Genome Project.</title>
        <authorList>
            <person name="Zhang R.-G."/>
        </authorList>
    </citation>
    <scope>NUCLEOTIDE SEQUENCE</scope>
    <source>
        <strain evidence="2">WSP0</strain>
        <tissue evidence="2">Leaf</tissue>
    </source>
</reference>
<name>A0AAV6J1Z4_9ERIC</name>
<evidence type="ECO:0000256" key="1">
    <source>
        <dbReference type="SAM" id="SignalP"/>
    </source>
</evidence>
<dbReference type="AlphaFoldDB" id="A0AAV6J1Z4"/>
<feature type="chain" id="PRO_5043349809" evidence="1">
    <location>
        <begin position="20"/>
        <end position="79"/>
    </location>
</feature>
<evidence type="ECO:0000313" key="3">
    <source>
        <dbReference type="Proteomes" id="UP000823749"/>
    </source>
</evidence>
<feature type="signal peptide" evidence="1">
    <location>
        <begin position="1"/>
        <end position="19"/>
    </location>
</feature>
<keyword evidence="1" id="KW-0732">Signal</keyword>
<sequence>MENLLYRLLLHRFLLYCTTMEDSKWVLTGGRQRRWNTFVWFVDRRMARIMEEDGENDEVFFFFDPQNDGVGLWVMESIP</sequence>
<gene>
    <name evidence="2" type="ORF">RHGRI_027959</name>
</gene>
<comment type="caution">
    <text evidence="2">The sequence shown here is derived from an EMBL/GenBank/DDBJ whole genome shotgun (WGS) entry which is preliminary data.</text>
</comment>
<evidence type="ECO:0000313" key="2">
    <source>
        <dbReference type="EMBL" id="KAG5533938.1"/>
    </source>
</evidence>
<protein>
    <submittedName>
        <fullName evidence="2">Uncharacterized protein</fullName>
    </submittedName>
</protein>
<dbReference type="Proteomes" id="UP000823749">
    <property type="component" value="Chromosome 9"/>
</dbReference>
<organism evidence="2 3">
    <name type="scientific">Rhododendron griersonianum</name>
    <dbReference type="NCBI Taxonomy" id="479676"/>
    <lineage>
        <taxon>Eukaryota</taxon>
        <taxon>Viridiplantae</taxon>
        <taxon>Streptophyta</taxon>
        <taxon>Embryophyta</taxon>
        <taxon>Tracheophyta</taxon>
        <taxon>Spermatophyta</taxon>
        <taxon>Magnoliopsida</taxon>
        <taxon>eudicotyledons</taxon>
        <taxon>Gunneridae</taxon>
        <taxon>Pentapetalae</taxon>
        <taxon>asterids</taxon>
        <taxon>Ericales</taxon>
        <taxon>Ericaceae</taxon>
        <taxon>Ericoideae</taxon>
        <taxon>Rhodoreae</taxon>
        <taxon>Rhododendron</taxon>
    </lineage>
</organism>
<keyword evidence="3" id="KW-1185">Reference proteome</keyword>
<proteinExistence type="predicted"/>
<accession>A0AAV6J1Z4</accession>